<dbReference type="EMBL" id="BOMQ01000029">
    <property type="protein sequence ID" value="GIE49041.1"/>
    <property type="molecule type" value="Genomic_DNA"/>
</dbReference>
<sequence length="85" mass="9309">MSAREQGAWVRTNRSTTARFVVLTSDKSAGRVMPCVLITSVLPLAAGLPRPARSSCRTPAATGRGRLLWVHRRSANLFGYKLNKL</sequence>
<reference evidence="1" key="1">
    <citation type="submission" date="2021-01" db="EMBL/GenBank/DDBJ databases">
        <title>Whole genome shotgun sequence of Actinoplanes nipponensis NBRC 14063.</title>
        <authorList>
            <person name="Komaki H."/>
            <person name="Tamura T."/>
        </authorList>
    </citation>
    <scope>NUCLEOTIDE SEQUENCE</scope>
    <source>
        <strain evidence="1">NBRC 14063</strain>
    </source>
</reference>
<gene>
    <name evidence="1" type="ORF">Ani05nite_25750</name>
</gene>
<proteinExistence type="predicted"/>
<name>A0A919ML07_9ACTN</name>
<evidence type="ECO:0000313" key="1">
    <source>
        <dbReference type="EMBL" id="GIE49041.1"/>
    </source>
</evidence>
<organism evidence="1 2">
    <name type="scientific">Actinoplanes nipponensis</name>
    <dbReference type="NCBI Taxonomy" id="135950"/>
    <lineage>
        <taxon>Bacteria</taxon>
        <taxon>Bacillati</taxon>
        <taxon>Actinomycetota</taxon>
        <taxon>Actinomycetes</taxon>
        <taxon>Micromonosporales</taxon>
        <taxon>Micromonosporaceae</taxon>
        <taxon>Actinoplanes</taxon>
    </lineage>
</organism>
<accession>A0A919ML07</accession>
<protein>
    <submittedName>
        <fullName evidence="1">Uncharacterized protein</fullName>
    </submittedName>
</protein>
<evidence type="ECO:0000313" key="2">
    <source>
        <dbReference type="Proteomes" id="UP000647172"/>
    </source>
</evidence>
<dbReference type="Proteomes" id="UP000647172">
    <property type="component" value="Unassembled WGS sequence"/>
</dbReference>
<comment type="caution">
    <text evidence="1">The sequence shown here is derived from an EMBL/GenBank/DDBJ whole genome shotgun (WGS) entry which is preliminary data.</text>
</comment>
<dbReference type="AlphaFoldDB" id="A0A919ML07"/>
<keyword evidence="2" id="KW-1185">Reference proteome</keyword>